<dbReference type="KEGG" id="bpt:Bpet4512"/>
<dbReference type="Gene3D" id="3.40.50.1000">
    <property type="entry name" value="HAD superfamily/HAD-like"/>
    <property type="match status" value="1"/>
</dbReference>
<accession>A9IDL2</accession>
<dbReference type="Proteomes" id="UP000001225">
    <property type="component" value="Chromosome"/>
</dbReference>
<dbReference type="GO" id="GO:0008253">
    <property type="term" value="F:5'-nucleotidase activity"/>
    <property type="evidence" value="ECO:0007669"/>
    <property type="project" value="UniProtKB-EC"/>
</dbReference>
<reference evidence="3 4" key="1">
    <citation type="journal article" date="2008" name="BMC Genomics">
        <title>The missing link: Bordetella petrii is endowed with both the metabolic versatility of environmental bacteria and virulence traits of pathogenic Bordetellae.</title>
        <authorList>
            <person name="Gross R."/>
            <person name="Guzman C.A."/>
            <person name="Sebaihia M."/>
            <person name="Martins Dos Santos V.A."/>
            <person name="Pieper D.H."/>
            <person name="Koebnik R."/>
            <person name="Lechner M."/>
            <person name="Bartels D."/>
            <person name="Buhrmester J."/>
            <person name="Choudhuri J.V."/>
            <person name="Ebensen T."/>
            <person name="Gaigalat L."/>
            <person name="Herrmann S."/>
            <person name="Khachane A.N."/>
            <person name="Larisch C."/>
            <person name="Link S."/>
            <person name="Linke B."/>
            <person name="Meyer F."/>
            <person name="Mormann S."/>
            <person name="Nakunst D."/>
            <person name="Rueckert C."/>
            <person name="Schneiker-Bekel S."/>
            <person name="Schulze K."/>
            <person name="Vorhoelter F.J."/>
            <person name="Yevsa T."/>
            <person name="Engle J.T."/>
            <person name="Goldman W.E."/>
            <person name="Puehler A."/>
            <person name="Goebel U.B."/>
            <person name="Goesmann A."/>
            <person name="Bloecker H."/>
            <person name="Kaiser O."/>
            <person name="Martinez-Arias R."/>
        </authorList>
    </citation>
    <scope>NUCLEOTIDE SEQUENCE [LARGE SCALE GENOMIC DNA]</scope>
    <source>
        <strain evidence="4">ATCC BAA-461 / DSM 12804 / CCUG 43448 / CIP 107267 / Se-1111R</strain>
    </source>
</reference>
<dbReference type="EMBL" id="AM902716">
    <property type="protein sequence ID" value="CAP44863.1"/>
    <property type="molecule type" value="Genomic_DNA"/>
</dbReference>
<dbReference type="Gene3D" id="1.10.40.40">
    <property type="entry name" value="Deoxyribonucleotidase, domain 2"/>
    <property type="match status" value="1"/>
</dbReference>
<dbReference type="InterPro" id="IPR036412">
    <property type="entry name" value="HAD-like_sf"/>
</dbReference>
<dbReference type="CDD" id="cd02587">
    <property type="entry name" value="HAD_5-3dNT"/>
    <property type="match status" value="1"/>
</dbReference>
<dbReference type="PANTHER" id="PTHR16504">
    <property type="entry name" value="5'(3')-DEOXYRIBONUCLEOTIDASE"/>
    <property type="match status" value="1"/>
</dbReference>
<dbReference type="Pfam" id="PF06941">
    <property type="entry name" value="NT5C"/>
    <property type="match status" value="1"/>
</dbReference>
<dbReference type="EC" id="3.1.3.5" evidence="3"/>
<evidence type="ECO:0000256" key="1">
    <source>
        <dbReference type="ARBA" id="ARBA00009589"/>
    </source>
</evidence>
<dbReference type="SFLD" id="SFLDG01145">
    <property type="entry name" value="C1.2.1"/>
    <property type="match status" value="1"/>
</dbReference>
<dbReference type="SFLD" id="SFLDG01126">
    <property type="entry name" value="C1.2:_Nucleotidase_Like"/>
    <property type="match status" value="1"/>
</dbReference>
<organism evidence="3 4">
    <name type="scientific">Bordetella petrii (strain ATCC BAA-461 / DSM 12804 / CCUG 43448 / CIP 107267 / Se-1111R)</name>
    <dbReference type="NCBI Taxonomy" id="340100"/>
    <lineage>
        <taxon>Bacteria</taxon>
        <taxon>Pseudomonadati</taxon>
        <taxon>Pseudomonadota</taxon>
        <taxon>Betaproteobacteria</taxon>
        <taxon>Burkholderiales</taxon>
        <taxon>Alcaligenaceae</taxon>
        <taxon>Bordetella</taxon>
    </lineage>
</organism>
<proteinExistence type="inferred from homology"/>
<dbReference type="SUPFAM" id="SSF56784">
    <property type="entry name" value="HAD-like"/>
    <property type="match status" value="1"/>
</dbReference>
<dbReference type="PANTHER" id="PTHR16504:SF4">
    <property type="entry name" value="5'(3')-DEOXYRIBONUCLEOTIDASE"/>
    <property type="match status" value="1"/>
</dbReference>
<feature type="active site" description="Proton donor" evidence="2">
    <location>
        <position position="21"/>
    </location>
</feature>
<dbReference type="GO" id="GO:0009223">
    <property type="term" value="P:pyrimidine deoxyribonucleotide catabolic process"/>
    <property type="evidence" value="ECO:0007669"/>
    <property type="project" value="TreeGrafter"/>
</dbReference>
<dbReference type="SFLD" id="SFLDS00003">
    <property type="entry name" value="Haloacid_Dehalogenase"/>
    <property type="match status" value="1"/>
</dbReference>
<evidence type="ECO:0000313" key="4">
    <source>
        <dbReference type="Proteomes" id="UP000001225"/>
    </source>
</evidence>
<dbReference type="InterPro" id="IPR010708">
    <property type="entry name" value="5'(3')-deoxyribonucleotidase"/>
</dbReference>
<gene>
    <name evidence="3" type="ordered locus">Bpet4512</name>
</gene>
<name>A9IDL2_BORPD</name>
<sequence>MAQSGPVPAPAHTMLILLDQDGVLADFEHAFLAAWRARHPDIAPVPYENRRSFRILDDYPPELRARAEAIYTAPGFIRDLPPVPGAVEAYRELLALGMDVRICTSPLLQFENCVAEKYLWVERHLGRAATERLVLTRDKTLVRGDLLIDDKPRIQGAVRPSWRHIVYDAPYNRHETGQPRLTWANWRNVLAGELYRADT</sequence>
<dbReference type="InterPro" id="IPR023214">
    <property type="entry name" value="HAD_sf"/>
</dbReference>
<dbReference type="STRING" id="94624.Bpet4512"/>
<keyword evidence="3" id="KW-0378">Hydrolase</keyword>
<dbReference type="eggNOG" id="COG4502">
    <property type="taxonomic scope" value="Bacteria"/>
</dbReference>
<comment type="similarity">
    <text evidence="1">Belongs to the 5'(3')-deoxyribonucleotidase family.</text>
</comment>
<feature type="active site" description="Nucleophile" evidence="2">
    <location>
        <position position="19"/>
    </location>
</feature>
<dbReference type="AlphaFoldDB" id="A9IDL2"/>
<evidence type="ECO:0000256" key="2">
    <source>
        <dbReference type="PIRSR" id="PIRSR610708-1"/>
    </source>
</evidence>
<keyword evidence="4" id="KW-1185">Reference proteome</keyword>
<protein>
    <submittedName>
        <fullName evidence="3">5'(3')-deoxyribonucleotidase</fullName>
        <ecNumber evidence="3">3.1.3.5</ecNumber>
    </submittedName>
</protein>
<evidence type="ECO:0000313" key="3">
    <source>
        <dbReference type="EMBL" id="CAP44863.1"/>
    </source>
</evidence>